<dbReference type="STRING" id="52670.A0A2I4CA48"/>
<evidence type="ECO:0000313" key="8">
    <source>
        <dbReference type="Proteomes" id="UP000192220"/>
    </source>
</evidence>
<dbReference type="OrthoDB" id="10070006at2759"/>
<dbReference type="CTD" id="283150"/>
<accession>A0A2I4CA48</accession>
<keyword evidence="4 5" id="KW-0539">Nucleus</keyword>
<dbReference type="SUPFAM" id="SSF46785">
    <property type="entry name" value="Winged helix' DNA-binding domain"/>
    <property type="match status" value="1"/>
</dbReference>
<dbReference type="GO" id="GO:1990837">
    <property type="term" value="F:sequence-specific double-stranded DNA binding"/>
    <property type="evidence" value="ECO:0007669"/>
    <property type="project" value="TreeGrafter"/>
</dbReference>
<dbReference type="Proteomes" id="UP000192220">
    <property type="component" value="Unplaced"/>
</dbReference>
<dbReference type="AlphaFoldDB" id="A0A2I4CA48"/>
<dbReference type="FunCoup" id="A0A2I4CA48">
    <property type="interactions" value="875"/>
</dbReference>
<evidence type="ECO:0000313" key="9">
    <source>
        <dbReference type="RefSeq" id="XP_013876857.1"/>
    </source>
</evidence>
<dbReference type="GO" id="GO:0005634">
    <property type="term" value="C:nucleus"/>
    <property type="evidence" value="ECO:0007669"/>
    <property type="project" value="UniProtKB-SubCell"/>
</dbReference>
<feature type="DNA-binding region" description="Fork-head" evidence="5">
    <location>
        <begin position="186"/>
        <end position="264"/>
    </location>
</feature>
<dbReference type="InterPro" id="IPR052328">
    <property type="entry name" value="FOX_transcription_regulators"/>
</dbReference>
<evidence type="ECO:0000256" key="6">
    <source>
        <dbReference type="SAM" id="SignalP"/>
    </source>
</evidence>
<keyword evidence="8" id="KW-1185">Reference proteome</keyword>
<proteinExistence type="predicted"/>
<dbReference type="PROSITE" id="PS50039">
    <property type="entry name" value="FORK_HEAD_3"/>
    <property type="match status" value="1"/>
</dbReference>
<feature type="chain" id="PRO_5014185490" evidence="6">
    <location>
        <begin position="24"/>
        <end position="299"/>
    </location>
</feature>
<evidence type="ECO:0000256" key="3">
    <source>
        <dbReference type="ARBA" id="ARBA00023163"/>
    </source>
</evidence>
<dbReference type="InterPro" id="IPR036388">
    <property type="entry name" value="WH-like_DNA-bd_sf"/>
</dbReference>
<dbReference type="SMART" id="SM00339">
    <property type="entry name" value="FH"/>
    <property type="match status" value="1"/>
</dbReference>
<dbReference type="GO" id="GO:0003700">
    <property type="term" value="F:DNA-binding transcription factor activity"/>
    <property type="evidence" value="ECO:0007669"/>
    <property type="project" value="InterPro"/>
</dbReference>
<reference evidence="9" key="1">
    <citation type="submission" date="2025-08" db="UniProtKB">
        <authorList>
            <consortium name="RefSeq"/>
        </authorList>
    </citation>
    <scope>IDENTIFICATION</scope>
    <source>
        <strain evidence="9">Quisiro</strain>
        <tissue evidence="9">Liver</tissue>
    </source>
</reference>
<dbReference type="RefSeq" id="XP_013876857.1">
    <property type="nucleotide sequence ID" value="XM_014021403.1"/>
</dbReference>
<evidence type="ECO:0000256" key="5">
    <source>
        <dbReference type="PROSITE-ProRule" id="PRU00089"/>
    </source>
</evidence>
<dbReference type="PANTHER" id="PTHR46789">
    <property type="entry name" value="FORKHEAD BOX PROTEIN R1"/>
    <property type="match status" value="1"/>
</dbReference>
<dbReference type="PRINTS" id="PR00053">
    <property type="entry name" value="FORKHEAD"/>
</dbReference>
<evidence type="ECO:0000259" key="7">
    <source>
        <dbReference type="PROSITE" id="PS50039"/>
    </source>
</evidence>
<dbReference type="Pfam" id="PF00250">
    <property type="entry name" value="Forkhead"/>
    <property type="match status" value="1"/>
</dbReference>
<dbReference type="KEGG" id="alim:106526731"/>
<dbReference type="PANTHER" id="PTHR46789:SF2">
    <property type="entry name" value="FORKHEAD BOX PROTEIN R2"/>
    <property type="match status" value="1"/>
</dbReference>
<dbReference type="InterPro" id="IPR036390">
    <property type="entry name" value="WH_DNA-bd_sf"/>
</dbReference>
<evidence type="ECO:0000256" key="2">
    <source>
        <dbReference type="ARBA" id="ARBA00023125"/>
    </source>
</evidence>
<dbReference type="InterPro" id="IPR001766">
    <property type="entry name" value="Fork_head_dom"/>
</dbReference>
<feature type="domain" description="Fork-head" evidence="7">
    <location>
        <begin position="186"/>
        <end position="264"/>
    </location>
</feature>
<gene>
    <name evidence="9" type="primary">foxr1</name>
</gene>
<dbReference type="InParanoid" id="A0A2I4CA48"/>
<protein>
    <submittedName>
        <fullName evidence="9">Forkhead box protein R1 isoform X1</fullName>
    </submittedName>
</protein>
<name>A0A2I4CA48_AUSLI</name>
<keyword evidence="1" id="KW-0805">Transcription regulation</keyword>
<keyword evidence="2 5" id="KW-0238">DNA-binding</keyword>
<keyword evidence="6" id="KW-0732">Signal</keyword>
<comment type="subcellular location">
    <subcellularLocation>
        <location evidence="5">Nucleus</location>
    </subcellularLocation>
</comment>
<keyword evidence="3" id="KW-0804">Transcription</keyword>
<feature type="signal peptide" evidence="6">
    <location>
        <begin position="1"/>
        <end position="23"/>
    </location>
</feature>
<evidence type="ECO:0000256" key="4">
    <source>
        <dbReference type="ARBA" id="ARBA00023242"/>
    </source>
</evidence>
<evidence type="ECO:0000256" key="1">
    <source>
        <dbReference type="ARBA" id="ARBA00023015"/>
    </source>
</evidence>
<organism evidence="8 9">
    <name type="scientific">Austrofundulus limnaeus</name>
    <name type="common">Annual killifish</name>
    <dbReference type="NCBI Taxonomy" id="52670"/>
    <lineage>
        <taxon>Eukaryota</taxon>
        <taxon>Metazoa</taxon>
        <taxon>Chordata</taxon>
        <taxon>Craniata</taxon>
        <taxon>Vertebrata</taxon>
        <taxon>Euteleostomi</taxon>
        <taxon>Actinopterygii</taxon>
        <taxon>Neopterygii</taxon>
        <taxon>Teleostei</taxon>
        <taxon>Neoteleostei</taxon>
        <taxon>Acanthomorphata</taxon>
        <taxon>Ovalentaria</taxon>
        <taxon>Atherinomorphae</taxon>
        <taxon>Cyprinodontiformes</taxon>
        <taxon>Rivulidae</taxon>
        <taxon>Austrofundulus</taxon>
    </lineage>
</organism>
<dbReference type="CDD" id="cd20036">
    <property type="entry name" value="FH_FOXR"/>
    <property type="match status" value="1"/>
</dbReference>
<dbReference type="Gene3D" id="1.10.10.10">
    <property type="entry name" value="Winged helix-like DNA-binding domain superfamily/Winged helix DNA-binding domain"/>
    <property type="match status" value="1"/>
</dbReference>
<sequence>MHQIMTLWLKTTAGLLDLHGSVGLLDWDMDKELKLATTTDQFYHVCSVTDEKLSDQYVTQRPARISTGEDEIYDKASDTFVKPSLWLMVNPNIVCPLQYKQNVELRPEPVQEVQTPQLEPAEMHPLTACPHMLPSQENLLHCVPSSAGYNPGKNPDVSSRPVRNRRRSRMIKAMDYKTLEPGCWPRPPVNYFILIALALKSSQTGSLKVQQIYNFTREHFPFFQTAPDGWKNTIRHNLCFNSSFRKTCNQLCRDGKRKSCFWHLTLDGHRRLQDELHMLTGETLKLLERSMSSPDLLEQ</sequence>